<evidence type="ECO:0000313" key="9">
    <source>
        <dbReference type="Proteomes" id="UP000255036"/>
    </source>
</evidence>
<dbReference type="PANTHER" id="PTHR45008:SF1">
    <property type="entry name" value="PTS SYSTEM GLUCOSE-SPECIFIC EIIA COMPONENT"/>
    <property type="match status" value="1"/>
</dbReference>
<protein>
    <submittedName>
        <fullName evidence="8">PTS glucose transporter subunit IIA</fullName>
    </submittedName>
</protein>
<keyword evidence="3 8" id="KW-0762">Sugar transport</keyword>
<comment type="caution">
    <text evidence="8">The sequence shown here is derived from an EMBL/GenBank/DDBJ whole genome shotgun (WGS) entry which is preliminary data.</text>
</comment>
<dbReference type="PROSITE" id="PS51093">
    <property type="entry name" value="PTS_EIIA_TYPE_1"/>
    <property type="match status" value="1"/>
</dbReference>
<dbReference type="RefSeq" id="WP_115482806.1">
    <property type="nucleotide sequence ID" value="NZ_QRCT01000049.1"/>
</dbReference>
<dbReference type="GO" id="GO:0009401">
    <property type="term" value="P:phosphoenolpyruvate-dependent sugar phosphotransferase system"/>
    <property type="evidence" value="ECO:0007669"/>
    <property type="project" value="UniProtKB-KW"/>
</dbReference>
<feature type="domain" description="PTS EIIA type-1" evidence="7">
    <location>
        <begin position="34"/>
        <end position="142"/>
    </location>
</feature>
<evidence type="ECO:0000256" key="6">
    <source>
        <dbReference type="ARBA" id="ARBA00022777"/>
    </source>
</evidence>
<comment type="subcellular location">
    <subcellularLocation>
        <location evidence="1">Cytoplasm</location>
    </subcellularLocation>
</comment>
<dbReference type="FunFam" id="2.70.70.10:FF:000001">
    <property type="entry name" value="PTS system glucose-specific IIA component"/>
    <property type="match status" value="1"/>
</dbReference>
<evidence type="ECO:0000256" key="5">
    <source>
        <dbReference type="ARBA" id="ARBA00022683"/>
    </source>
</evidence>
<dbReference type="NCBIfam" id="TIGR00830">
    <property type="entry name" value="PTBA"/>
    <property type="match status" value="1"/>
</dbReference>
<dbReference type="Proteomes" id="UP000255036">
    <property type="component" value="Unassembled WGS sequence"/>
</dbReference>
<reference evidence="8 9" key="1">
    <citation type="submission" date="2018-07" db="EMBL/GenBank/DDBJ databases">
        <title>Anaerosacharophilus polymeroproducens gen. nov. sp. nov., an anaerobic bacterium isolated from salt field.</title>
        <authorList>
            <person name="Kim W."/>
            <person name="Yang S.-H."/>
            <person name="Oh J."/>
            <person name="Lee J.-H."/>
            <person name="Kwon K.K."/>
        </authorList>
    </citation>
    <scope>NUCLEOTIDE SEQUENCE [LARGE SCALE GENOMIC DNA]</scope>
    <source>
        <strain evidence="8 9">MCWD5</strain>
    </source>
</reference>
<evidence type="ECO:0000259" key="7">
    <source>
        <dbReference type="PROSITE" id="PS51093"/>
    </source>
</evidence>
<dbReference type="OrthoDB" id="92465at2"/>
<dbReference type="EMBL" id="QRCT01000049">
    <property type="protein sequence ID" value="RDU22396.1"/>
    <property type="molecule type" value="Genomic_DNA"/>
</dbReference>
<dbReference type="InterPro" id="IPR011055">
    <property type="entry name" value="Dup_hybrid_motif"/>
</dbReference>
<accession>A0A371AS49</accession>
<organism evidence="8 9">
    <name type="scientific">Anaerosacchariphilus polymeriproducens</name>
    <dbReference type="NCBI Taxonomy" id="1812858"/>
    <lineage>
        <taxon>Bacteria</taxon>
        <taxon>Bacillati</taxon>
        <taxon>Bacillota</taxon>
        <taxon>Clostridia</taxon>
        <taxon>Lachnospirales</taxon>
        <taxon>Lachnospiraceae</taxon>
        <taxon>Anaerosacchariphilus</taxon>
    </lineage>
</organism>
<dbReference type="Pfam" id="PF00358">
    <property type="entry name" value="PTS_EIIA_1"/>
    <property type="match status" value="1"/>
</dbReference>
<dbReference type="PROSITE" id="PS00371">
    <property type="entry name" value="PTS_EIIA_TYPE_1_HIS"/>
    <property type="match status" value="1"/>
</dbReference>
<evidence type="ECO:0000313" key="8">
    <source>
        <dbReference type="EMBL" id="RDU22396.1"/>
    </source>
</evidence>
<keyword evidence="2" id="KW-0813">Transport</keyword>
<keyword evidence="4" id="KW-0808">Transferase</keyword>
<dbReference type="InterPro" id="IPR050890">
    <property type="entry name" value="PTS_EIIA_component"/>
</dbReference>
<gene>
    <name evidence="8" type="ORF">DWV06_13965</name>
</gene>
<dbReference type="InterPro" id="IPR001127">
    <property type="entry name" value="PTS_EIIA_1_perm"/>
</dbReference>
<dbReference type="PANTHER" id="PTHR45008">
    <property type="entry name" value="PTS SYSTEM GLUCOSE-SPECIFIC EIIA COMPONENT"/>
    <property type="match status" value="1"/>
</dbReference>
<dbReference type="AlphaFoldDB" id="A0A371AS49"/>
<dbReference type="Gene3D" id="2.70.70.10">
    <property type="entry name" value="Glucose Permease (Domain IIA)"/>
    <property type="match status" value="1"/>
</dbReference>
<evidence type="ECO:0000256" key="1">
    <source>
        <dbReference type="ARBA" id="ARBA00004496"/>
    </source>
</evidence>
<dbReference type="GO" id="GO:0016301">
    <property type="term" value="F:kinase activity"/>
    <property type="evidence" value="ECO:0007669"/>
    <property type="project" value="UniProtKB-KW"/>
</dbReference>
<proteinExistence type="predicted"/>
<dbReference type="GO" id="GO:0005737">
    <property type="term" value="C:cytoplasm"/>
    <property type="evidence" value="ECO:0007669"/>
    <property type="project" value="UniProtKB-SubCell"/>
</dbReference>
<evidence type="ECO:0000256" key="2">
    <source>
        <dbReference type="ARBA" id="ARBA00022448"/>
    </source>
</evidence>
<dbReference type="SUPFAM" id="SSF51261">
    <property type="entry name" value="Duplicated hybrid motif"/>
    <property type="match status" value="1"/>
</dbReference>
<keyword evidence="5" id="KW-0598">Phosphotransferase system</keyword>
<sequence>MFSLFKKEKGNKNSNSELKAFLSGKVVEIESVPDEAFSNKVLGDGLAIIPADNEVNEVLAPADGEVTLLMPDSNHACGLKLINGLEILIHIGIDTVDMRGDGFEVLVSQGQKVKAGEKLIRFNTEKIKEAGHPTVTVLVVTDDTGKSYKLQTNVDSVAGETTILTLEA</sequence>
<name>A0A371AS49_9FIRM</name>
<keyword evidence="9" id="KW-1185">Reference proteome</keyword>
<evidence type="ECO:0000256" key="3">
    <source>
        <dbReference type="ARBA" id="ARBA00022597"/>
    </source>
</evidence>
<evidence type="ECO:0000256" key="4">
    <source>
        <dbReference type="ARBA" id="ARBA00022679"/>
    </source>
</evidence>
<keyword evidence="6" id="KW-0418">Kinase</keyword>